<protein>
    <submittedName>
        <fullName evidence="2">DUF3883 domain-containing protein</fullName>
    </submittedName>
</protein>
<gene>
    <name evidence="2" type="ORF">OIT47_005580</name>
</gene>
<dbReference type="InterPro" id="IPR024975">
    <property type="entry name" value="NOV_C"/>
</dbReference>
<dbReference type="RefSeq" id="WP_199405051.1">
    <property type="nucleotide sequence ID" value="NZ_JAOZFC020000001.1"/>
</dbReference>
<accession>A0ABT6D7S0</accession>
<organism evidence="2 3">
    <name type="scientific">Weissella fermenti</name>
    <dbReference type="NCBI Taxonomy" id="2987699"/>
    <lineage>
        <taxon>Bacteria</taxon>
        <taxon>Bacillati</taxon>
        <taxon>Bacillota</taxon>
        <taxon>Bacilli</taxon>
        <taxon>Lactobacillales</taxon>
        <taxon>Lactobacillaceae</taxon>
        <taxon>Weissella</taxon>
    </lineage>
</organism>
<dbReference type="Pfam" id="PF13020">
    <property type="entry name" value="NOV_C"/>
    <property type="match status" value="1"/>
</dbReference>
<comment type="caution">
    <text evidence="2">The sequence shown here is derived from an EMBL/GenBank/DDBJ whole genome shotgun (WGS) entry which is preliminary data.</text>
</comment>
<dbReference type="Proteomes" id="UP001146336">
    <property type="component" value="Unassembled WGS sequence"/>
</dbReference>
<evidence type="ECO:0000313" key="2">
    <source>
        <dbReference type="EMBL" id="MDF9299747.1"/>
    </source>
</evidence>
<proteinExistence type="predicted"/>
<reference evidence="2" key="1">
    <citation type="submission" date="2023-03" db="EMBL/GenBank/DDBJ databases">
        <title>Comparative genomics of Weissella fermenti BK2, and weissella type species.</title>
        <authorList>
            <person name="Lee J.K."/>
            <person name="Baek J.H."/>
            <person name="Kim J.M."/>
            <person name="Choi D.G."/>
            <person name="Jeon C.O."/>
        </authorList>
    </citation>
    <scope>NUCLEOTIDE SEQUENCE</scope>
    <source>
        <strain evidence="2">BK2</strain>
    </source>
</reference>
<evidence type="ECO:0000259" key="1">
    <source>
        <dbReference type="Pfam" id="PF13020"/>
    </source>
</evidence>
<dbReference type="EMBL" id="JAOZFC020000001">
    <property type="protein sequence ID" value="MDF9299747.1"/>
    <property type="molecule type" value="Genomic_DNA"/>
</dbReference>
<feature type="domain" description="Protein NO VEIN C-terminal" evidence="1">
    <location>
        <begin position="202"/>
        <end position="294"/>
    </location>
</feature>
<keyword evidence="3" id="KW-1185">Reference proteome</keyword>
<sequence length="320" mass="36940">MNVYLVAQNSSHEIENEYNFLWSPKFNKTGGRNLGYENMKQVRKGDVILHSFDQAIKGVSVAVDDVYSADRPDFLGFDSDEKWNPDGWRVDVSMIPVDFSLRNDRDYYGKDDSQVFQKNGQLNQRYLSVVGEGLLDFFKQKIPQLKRVLDNQEVEERGSWRELKETDFSLNEQASFDVDELSANDLPDYNNDAKAIIGFIGEHAAVKYLKAKYPDAKVKGRSLNLDSKNGDDSLGYDIEVRFNNQEKWFIDVKTTTGKSDMFYLSENEYKTALKLENEEKQNYFILRISKLNKDTLSGDVQKLSVNDLRLEVNSYKAFIN</sequence>
<evidence type="ECO:0000313" key="3">
    <source>
        <dbReference type="Proteomes" id="UP001146336"/>
    </source>
</evidence>
<name>A0ABT6D7S0_9LACO</name>